<dbReference type="Pfam" id="PF00990">
    <property type="entry name" value="GGDEF"/>
    <property type="match status" value="1"/>
</dbReference>
<dbReference type="SMART" id="SM00267">
    <property type="entry name" value="GGDEF"/>
    <property type="match status" value="1"/>
</dbReference>
<reference evidence="4" key="1">
    <citation type="journal article" date="2019" name="Int. J. Syst. Evol. Microbiol.">
        <title>The Global Catalogue of Microorganisms (GCM) 10K type strain sequencing project: providing services to taxonomists for standard genome sequencing and annotation.</title>
        <authorList>
            <consortium name="The Broad Institute Genomics Platform"/>
            <consortium name="The Broad Institute Genome Sequencing Center for Infectious Disease"/>
            <person name="Wu L."/>
            <person name="Ma J."/>
        </authorList>
    </citation>
    <scope>NUCLEOTIDE SEQUENCE [LARGE SCALE GENOMIC DNA]</scope>
    <source>
        <strain evidence="4">PCU 266</strain>
    </source>
</reference>
<dbReference type="PANTHER" id="PTHR45138">
    <property type="entry name" value="REGULATORY COMPONENTS OF SENSORY TRANSDUCTION SYSTEM"/>
    <property type="match status" value="1"/>
</dbReference>
<keyword evidence="3" id="KW-0548">Nucleotidyltransferase</keyword>
<dbReference type="RefSeq" id="WP_344485448.1">
    <property type="nucleotide sequence ID" value="NZ_BAAASB010000029.1"/>
</dbReference>
<sequence>MPASAVLRHSPAALLTTAVVVPLALAAVADGIRLRRRLAEAGRDRLTGALRGESWTPRAQRLLARHHDQAVVLLVDLDHFKQINDTHGHAVGDLVLAESAARLTDWAGPRDIVGRLGGDEFAVLTLIDPRHHQLRLAHLIRLLAEPVATGTGPVDVAASIGAASPGTAGTTDLSPLQRAADAALYEGKHTGRVILAGPRHHTVPSVNGRRAGRPGTATLRQAA</sequence>
<keyword evidence="3" id="KW-0808">Transferase</keyword>
<dbReference type="InterPro" id="IPR043128">
    <property type="entry name" value="Rev_trsase/Diguanyl_cyclase"/>
</dbReference>
<evidence type="ECO:0000313" key="3">
    <source>
        <dbReference type="EMBL" id="MFC5156367.1"/>
    </source>
</evidence>
<name>A0ABW0ASA2_9ACTN</name>
<feature type="domain" description="GGDEF" evidence="2">
    <location>
        <begin position="68"/>
        <end position="200"/>
    </location>
</feature>
<proteinExistence type="predicted"/>
<dbReference type="InterPro" id="IPR029787">
    <property type="entry name" value="Nucleotide_cyclase"/>
</dbReference>
<dbReference type="PANTHER" id="PTHR45138:SF9">
    <property type="entry name" value="DIGUANYLATE CYCLASE DGCM-RELATED"/>
    <property type="match status" value="1"/>
</dbReference>
<dbReference type="Proteomes" id="UP001596160">
    <property type="component" value="Unassembled WGS sequence"/>
</dbReference>
<dbReference type="InterPro" id="IPR000160">
    <property type="entry name" value="GGDEF_dom"/>
</dbReference>
<organism evidence="3 4">
    <name type="scientific">Streptomyces amakusaensis</name>
    <dbReference type="NCBI Taxonomy" id="67271"/>
    <lineage>
        <taxon>Bacteria</taxon>
        <taxon>Bacillati</taxon>
        <taxon>Actinomycetota</taxon>
        <taxon>Actinomycetes</taxon>
        <taxon>Kitasatosporales</taxon>
        <taxon>Streptomycetaceae</taxon>
        <taxon>Streptomyces</taxon>
    </lineage>
</organism>
<dbReference type="PROSITE" id="PS50887">
    <property type="entry name" value="GGDEF"/>
    <property type="match status" value="1"/>
</dbReference>
<dbReference type="Gene3D" id="3.30.70.270">
    <property type="match status" value="1"/>
</dbReference>
<dbReference type="SUPFAM" id="SSF55073">
    <property type="entry name" value="Nucleotide cyclase"/>
    <property type="match status" value="1"/>
</dbReference>
<dbReference type="EMBL" id="JBHSKP010000033">
    <property type="protein sequence ID" value="MFC5156367.1"/>
    <property type="molecule type" value="Genomic_DNA"/>
</dbReference>
<evidence type="ECO:0000313" key="4">
    <source>
        <dbReference type="Proteomes" id="UP001596160"/>
    </source>
</evidence>
<evidence type="ECO:0000256" key="1">
    <source>
        <dbReference type="SAM" id="MobiDB-lite"/>
    </source>
</evidence>
<feature type="region of interest" description="Disordered" evidence="1">
    <location>
        <begin position="200"/>
        <end position="223"/>
    </location>
</feature>
<comment type="caution">
    <text evidence="3">The sequence shown here is derived from an EMBL/GenBank/DDBJ whole genome shotgun (WGS) entry which is preliminary data.</text>
</comment>
<dbReference type="EC" id="2.7.7.65" evidence="3"/>
<dbReference type="GO" id="GO:0052621">
    <property type="term" value="F:diguanylate cyclase activity"/>
    <property type="evidence" value="ECO:0007669"/>
    <property type="project" value="UniProtKB-EC"/>
</dbReference>
<dbReference type="CDD" id="cd01949">
    <property type="entry name" value="GGDEF"/>
    <property type="match status" value="1"/>
</dbReference>
<dbReference type="NCBIfam" id="TIGR00254">
    <property type="entry name" value="GGDEF"/>
    <property type="match status" value="1"/>
</dbReference>
<gene>
    <name evidence="3" type="ORF">ACFPRH_32110</name>
</gene>
<accession>A0ABW0ASA2</accession>
<protein>
    <submittedName>
        <fullName evidence="3">GGDEF domain-containing protein</fullName>
        <ecNumber evidence="3">2.7.7.65</ecNumber>
    </submittedName>
</protein>
<evidence type="ECO:0000259" key="2">
    <source>
        <dbReference type="PROSITE" id="PS50887"/>
    </source>
</evidence>
<dbReference type="InterPro" id="IPR050469">
    <property type="entry name" value="Diguanylate_Cyclase"/>
</dbReference>
<keyword evidence="4" id="KW-1185">Reference proteome</keyword>